<accession>A0A6L6XNC2</accession>
<evidence type="ECO:0000259" key="1">
    <source>
        <dbReference type="Pfam" id="PF03713"/>
    </source>
</evidence>
<dbReference type="AlphaFoldDB" id="A0A6L6XNC2"/>
<protein>
    <submittedName>
        <fullName evidence="2">DUF305 domain-containing protein</fullName>
    </submittedName>
</protein>
<reference evidence="2 3" key="1">
    <citation type="submission" date="2019-12" db="EMBL/GenBank/DDBJ databases">
        <authorList>
            <person name="Huq M.A."/>
        </authorList>
    </citation>
    <scope>NUCLEOTIDE SEQUENCE [LARGE SCALE GENOMIC DNA]</scope>
    <source>
        <strain evidence="2 3">MAH-18</strain>
    </source>
</reference>
<proteinExistence type="predicted"/>
<dbReference type="Proteomes" id="UP000473525">
    <property type="component" value="Unassembled WGS sequence"/>
</dbReference>
<feature type="domain" description="DUF305" evidence="1">
    <location>
        <begin position="42"/>
        <end position="157"/>
    </location>
</feature>
<comment type="caution">
    <text evidence="2">The sequence shown here is derived from an EMBL/GenBank/DDBJ whole genome shotgun (WGS) entry which is preliminary data.</text>
</comment>
<organism evidence="2 3">
    <name type="scientific">Nocardioides agri</name>
    <dbReference type="NCBI Taxonomy" id="2682843"/>
    <lineage>
        <taxon>Bacteria</taxon>
        <taxon>Bacillati</taxon>
        <taxon>Actinomycetota</taxon>
        <taxon>Actinomycetes</taxon>
        <taxon>Propionibacteriales</taxon>
        <taxon>Nocardioidaceae</taxon>
        <taxon>Nocardioides</taxon>
    </lineage>
</organism>
<sequence>MRRQSSTEQESDVVIAPAAEQRDFNDADLRYVRRALFAGRDARAASDLAATWANDADVRAVALRARAMQEDVIGELASMLKGWGGREGLDHADPTTPSHLAAVAVSDLPPLSGTEVDRRLIESLIAHAEGAIASARTEMIEGFDPASRRVAQATIRANCRYLGALGRLAPGPVPGGGTPPLVRLA</sequence>
<evidence type="ECO:0000313" key="2">
    <source>
        <dbReference type="EMBL" id="MVQ48580.1"/>
    </source>
</evidence>
<dbReference type="InterPro" id="IPR005183">
    <property type="entry name" value="DUF305_CopM-like"/>
</dbReference>
<evidence type="ECO:0000313" key="3">
    <source>
        <dbReference type="Proteomes" id="UP000473525"/>
    </source>
</evidence>
<name>A0A6L6XNC2_9ACTN</name>
<dbReference type="InterPro" id="IPR012347">
    <property type="entry name" value="Ferritin-like"/>
</dbReference>
<gene>
    <name evidence="2" type="ORF">GON03_05260</name>
</gene>
<dbReference type="Gene3D" id="1.20.1260.10">
    <property type="match status" value="1"/>
</dbReference>
<keyword evidence="3" id="KW-1185">Reference proteome</keyword>
<dbReference type="EMBL" id="WSEK01000004">
    <property type="protein sequence ID" value="MVQ48580.1"/>
    <property type="molecule type" value="Genomic_DNA"/>
</dbReference>
<dbReference type="Pfam" id="PF03713">
    <property type="entry name" value="DUF305"/>
    <property type="match status" value="1"/>
</dbReference>